<evidence type="ECO:0000256" key="2">
    <source>
        <dbReference type="ARBA" id="ARBA00022649"/>
    </source>
</evidence>
<evidence type="ECO:0000256" key="3">
    <source>
        <dbReference type="ARBA" id="ARBA00022722"/>
    </source>
</evidence>
<dbReference type="PANTHER" id="PTHR33653:SF1">
    <property type="entry name" value="RIBONUCLEASE VAPC2"/>
    <property type="match status" value="1"/>
</dbReference>
<keyword evidence="11" id="KW-1185">Reference proteome</keyword>
<dbReference type="GO" id="GO:0090729">
    <property type="term" value="F:toxin activity"/>
    <property type="evidence" value="ECO:0007669"/>
    <property type="project" value="UniProtKB-KW"/>
</dbReference>
<keyword evidence="4 8" id="KW-0479">Metal-binding</keyword>
<evidence type="ECO:0000256" key="8">
    <source>
        <dbReference type="HAMAP-Rule" id="MF_00265"/>
    </source>
</evidence>
<evidence type="ECO:0000256" key="4">
    <source>
        <dbReference type="ARBA" id="ARBA00022723"/>
    </source>
</evidence>
<dbReference type="EC" id="3.1.-.-" evidence="8"/>
<dbReference type="EMBL" id="WKJK01000002">
    <property type="protein sequence ID" value="MRW89526.1"/>
    <property type="molecule type" value="Genomic_DNA"/>
</dbReference>
<dbReference type="GO" id="GO:0004540">
    <property type="term" value="F:RNA nuclease activity"/>
    <property type="evidence" value="ECO:0007669"/>
    <property type="project" value="InterPro"/>
</dbReference>
<dbReference type="Pfam" id="PF01850">
    <property type="entry name" value="PIN"/>
    <property type="match status" value="1"/>
</dbReference>
<feature type="binding site" evidence="8">
    <location>
        <position position="5"/>
    </location>
    <ligand>
        <name>Mg(2+)</name>
        <dbReference type="ChEBI" id="CHEBI:18420"/>
    </ligand>
</feature>
<dbReference type="InterPro" id="IPR050556">
    <property type="entry name" value="Type_II_TA_system_RNase"/>
</dbReference>
<dbReference type="Gene3D" id="3.40.50.1010">
    <property type="entry name" value="5'-nuclease"/>
    <property type="match status" value="1"/>
</dbReference>
<keyword evidence="6 8" id="KW-0460">Magnesium</keyword>
<evidence type="ECO:0000259" key="9">
    <source>
        <dbReference type="Pfam" id="PF01850"/>
    </source>
</evidence>
<dbReference type="GO" id="GO:0016787">
    <property type="term" value="F:hydrolase activity"/>
    <property type="evidence" value="ECO:0007669"/>
    <property type="project" value="UniProtKB-KW"/>
</dbReference>
<evidence type="ECO:0000313" key="11">
    <source>
        <dbReference type="Proteomes" id="UP000433309"/>
    </source>
</evidence>
<name>A0A6I2KZ45_9BURK</name>
<dbReference type="CDD" id="cd18746">
    <property type="entry name" value="PIN_VapC4-5_FitB-like"/>
    <property type="match status" value="1"/>
</dbReference>
<comment type="function">
    <text evidence="8">Toxic component of a toxin-antitoxin (TA) system. An RNase.</text>
</comment>
<dbReference type="GO" id="GO:0000287">
    <property type="term" value="F:magnesium ion binding"/>
    <property type="evidence" value="ECO:0007669"/>
    <property type="project" value="UniProtKB-UniRule"/>
</dbReference>
<evidence type="ECO:0000313" key="10">
    <source>
        <dbReference type="EMBL" id="MRW89526.1"/>
    </source>
</evidence>
<keyword evidence="8" id="KW-0800">Toxin</keyword>
<keyword evidence="3 8" id="KW-0540">Nuclease</keyword>
<comment type="cofactor">
    <cofactor evidence="1 8">
        <name>Mg(2+)</name>
        <dbReference type="ChEBI" id="CHEBI:18420"/>
    </cofactor>
</comment>
<comment type="caution">
    <text evidence="10">The sequence shown here is derived from an EMBL/GenBank/DDBJ whole genome shotgun (WGS) entry which is preliminary data.</text>
</comment>
<dbReference type="InterPro" id="IPR029060">
    <property type="entry name" value="PIN-like_dom_sf"/>
</dbReference>
<dbReference type="HAMAP" id="MF_00265">
    <property type="entry name" value="VapC_Nob1"/>
    <property type="match status" value="1"/>
</dbReference>
<feature type="binding site" evidence="8">
    <location>
        <position position="104"/>
    </location>
    <ligand>
        <name>Mg(2+)</name>
        <dbReference type="ChEBI" id="CHEBI:18420"/>
    </ligand>
</feature>
<keyword evidence="2 8" id="KW-1277">Toxin-antitoxin system</keyword>
<accession>A0A6I2KZ45</accession>
<reference evidence="10 11" key="1">
    <citation type="submission" date="2019-11" db="EMBL/GenBank/DDBJ databases">
        <title>Novel species isolated from a subtropical stream in China.</title>
        <authorList>
            <person name="Lu H."/>
        </authorList>
    </citation>
    <scope>NUCLEOTIDE SEQUENCE [LARGE SCALE GENOMIC DNA]</scope>
    <source>
        <strain evidence="10 11">FT80W</strain>
    </source>
</reference>
<dbReference type="AlphaFoldDB" id="A0A6I2KZ45"/>
<gene>
    <name evidence="8" type="primary">vapC</name>
    <name evidence="10" type="ORF">GJ699_05970</name>
</gene>
<evidence type="ECO:0000256" key="1">
    <source>
        <dbReference type="ARBA" id="ARBA00001946"/>
    </source>
</evidence>
<dbReference type="SUPFAM" id="SSF88723">
    <property type="entry name" value="PIN domain-like"/>
    <property type="match status" value="1"/>
</dbReference>
<dbReference type="PANTHER" id="PTHR33653">
    <property type="entry name" value="RIBONUCLEASE VAPC2"/>
    <property type="match status" value="1"/>
</dbReference>
<protein>
    <recommendedName>
        <fullName evidence="8">Ribonuclease VapC</fullName>
        <shortName evidence="8">RNase VapC</shortName>
        <ecNumber evidence="8">3.1.-.-</ecNumber>
    </recommendedName>
    <alternativeName>
        <fullName evidence="8">Toxin VapC</fullName>
    </alternativeName>
</protein>
<organism evidence="10 11">
    <name type="scientific">Duganella guangzhouensis</name>
    <dbReference type="NCBI Taxonomy" id="2666084"/>
    <lineage>
        <taxon>Bacteria</taxon>
        <taxon>Pseudomonadati</taxon>
        <taxon>Pseudomonadota</taxon>
        <taxon>Betaproteobacteria</taxon>
        <taxon>Burkholderiales</taxon>
        <taxon>Oxalobacteraceae</taxon>
        <taxon>Telluria group</taxon>
        <taxon>Duganella</taxon>
    </lineage>
</organism>
<evidence type="ECO:0000256" key="6">
    <source>
        <dbReference type="ARBA" id="ARBA00022842"/>
    </source>
</evidence>
<keyword evidence="5 8" id="KW-0378">Hydrolase</keyword>
<dbReference type="Proteomes" id="UP000433309">
    <property type="component" value="Unassembled WGS sequence"/>
</dbReference>
<evidence type="ECO:0000256" key="5">
    <source>
        <dbReference type="ARBA" id="ARBA00022801"/>
    </source>
</evidence>
<comment type="similarity">
    <text evidence="7 8">Belongs to the PINc/VapC protein family.</text>
</comment>
<proteinExistence type="inferred from homology"/>
<dbReference type="InterPro" id="IPR022907">
    <property type="entry name" value="VapC_family"/>
</dbReference>
<feature type="domain" description="PIN" evidence="9">
    <location>
        <begin position="2"/>
        <end position="124"/>
    </location>
</feature>
<dbReference type="InterPro" id="IPR002716">
    <property type="entry name" value="PIN_dom"/>
</dbReference>
<evidence type="ECO:0000256" key="7">
    <source>
        <dbReference type="ARBA" id="ARBA00038093"/>
    </source>
</evidence>
<sequence>MVILDTNVISELRKVALGKANANVAKWARHMEANTLYLSAITIHEIESGILRLKRRNDFSSEVLRLWLDNHVLKAFAGRILPVDTAVAQRTAALHLPQTRPWADAFIAATALVHGMVVATRNARDFQPMGVPVLNPWL</sequence>